<feature type="compositionally biased region" description="Polar residues" evidence="6">
    <location>
        <begin position="411"/>
        <end position="429"/>
    </location>
</feature>
<evidence type="ECO:0000256" key="3">
    <source>
        <dbReference type="ARBA" id="ARBA00023125"/>
    </source>
</evidence>
<dbReference type="Proteomes" id="UP001371456">
    <property type="component" value="Unassembled WGS sequence"/>
</dbReference>
<keyword evidence="9" id="KW-1185">Reference proteome</keyword>
<dbReference type="GO" id="GO:0003700">
    <property type="term" value="F:DNA-binding transcription factor activity"/>
    <property type="evidence" value="ECO:0007669"/>
    <property type="project" value="InterPro"/>
</dbReference>
<evidence type="ECO:0000313" key="8">
    <source>
        <dbReference type="EMBL" id="KAK6783242.1"/>
    </source>
</evidence>
<dbReference type="EMBL" id="JBANQN010000008">
    <property type="protein sequence ID" value="KAK6783242.1"/>
    <property type="molecule type" value="Genomic_DNA"/>
</dbReference>
<feature type="region of interest" description="Disordered" evidence="6">
    <location>
        <begin position="409"/>
        <end position="429"/>
    </location>
</feature>
<comment type="caution">
    <text evidence="8">The sequence shown here is derived from an EMBL/GenBank/DDBJ whole genome shotgun (WGS) entry which is preliminary data.</text>
</comment>
<evidence type="ECO:0000256" key="2">
    <source>
        <dbReference type="ARBA" id="ARBA00023015"/>
    </source>
</evidence>
<evidence type="ECO:0000256" key="1">
    <source>
        <dbReference type="ARBA" id="ARBA00004123"/>
    </source>
</evidence>
<keyword evidence="4" id="KW-0804">Transcription</keyword>
<feature type="region of interest" description="Disordered" evidence="6">
    <location>
        <begin position="355"/>
        <end position="393"/>
    </location>
</feature>
<dbReference type="GO" id="GO:0043565">
    <property type="term" value="F:sequence-specific DNA binding"/>
    <property type="evidence" value="ECO:0007669"/>
    <property type="project" value="TreeGrafter"/>
</dbReference>
<evidence type="ECO:0000313" key="9">
    <source>
        <dbReference type="Proteomes" id="UP001371456"/>
    </source>
</evidence>
<evidence type="ECO:0000256" key="5">
    <source>
        <dbReference type="ARBA" id="ARBA00023242"/>
    </source>
</evidence>
<keyword evidence="3" id="KW-0238">DNA-binding</keyword>
<feature type="compositionally biased region" description="Low complexity" evidence="6">
    <location>
        <begin position="369"/>
        <end position="379"/>
    </location>
</feature>
<feature type="domain" description="TCP" evidence="7">
    <location>
        <begin position="132"/>
        <end position="186"/>
    </location>
</feature>
<keyword evidence="2" id="KW-0805">Transcription regulation</keyword>
<name>A0AAN8TDK2_SOLBU</name>
<sequence length="429" mass="46432">MVHSEKVTLFLPLHVSSSHSLLLYIPLQLQPSDSSSNSSSISTTHTFLLVFFFTKKMSSFHDPDDDCGTSELSNGAVGDLNERKMDGHGVADEKKLVFSAMKEEPFDSDHPTLVPSMPMPVATAAAPRRSSTKDRHTKVEGRGRRIRIPATCAARIFQLTRELGHKSDGETVRWLLEHAEQSIIEATGTGTVPAIAVSVNGTLKIPTSSPASNREIDENNPQKRRRKSSNSEFIDVGSLNRNAANVSQFAPVTTTPATIPSAAAPPPGLVPIWTMSNGGMRVPSNAIWMIPATVPPAQVNVTNNNNVVVQYPQLWTPVFNLATRPISSFVAVAATNNINGPPSIMMAGPLTMNDGAATSTGPKVGTNKSSMAPASLSSSTDRNNNNKNDVKPHMLRDFSLEIYDRKELQFMSRSGNHQQEPQVTSSKRS</sequence>
<accession>A0AAN8TDK2</accession>
<dbReference type="InterPro" id="IPR017887">
    <property type="entry name" value="TF_TCP_subgr"/>
</dbReference>
<evidence type="ECO:0000256" key="4">
    <source>
        <dbReference type="ARBA" id="ARBA00023163"/>
    </source>
</evidence>
<proteinExistence type="predicted"/>
<evidence type="ECO:0000259" key="7">
    <source>
        <dbReference type="PROSITE" id="PS51369"/>
    </source>
</evidence>
<gene>
    <name evidence="8" type="ORF">RDI58_021039</name>
</gene>
<dbReference type="PANTHER" id="PTHR31072">
    <property type="entry name" value="TRANSCRIPTION FACTOR TCP4-RELATED"/>
    <property type="match status" value="1"/>
</dbReference>
<dbReference type="AlphaFoldDB" id="A0AAN8TDK2"/>
<dbReference type="PANTHER" id="PTHR31072:SF15">
    <property type="entry name" value="TRANSCRIPTION FACTOR TCP19-LIKE"/>
    <property type="match status" value="1"/>
</dbReference>
<protein>
    <recommendedName>
        <fullName evidence="7">TCP domain-containing protein</fullName>
    </recommendedName>
</protein>
<reference evidence="8 9" key="1">
    <citation type="submission" date="2024-02" db="EMBL/GenBank/DDBJ databases">
        <title>de novo genome assembly of Solanum bulbocastanum strain 11H21.</title>
        <authorList>
            <person name="Hosaka A.J."/>
        </authorList>
    </citation>
    <scope>NUCLEOTIDE SEQUENCE [LARGE SCALE GENOMIC DNA]</scope>
    <source>
        <tissue evidence="8">Young leaves</tissue>
    </source>
</reference>
<organism evidence="8 9">
    <name type="scientific">Solanum bulbocastanum</name>
    <name type="common">Wild potato</name>
    <dbReference type="NCBI Taxonomy" id="147425"/>
    <lineage>
        <taxon>Eukaryota</taxon>
        <taxon>Viridiplantae</taxon>
        <taxon>Streptophyta</taxon>
        <taxon>Embryophyta</taxon>
        <taxon>Tracheophyta</taxon>
        <taxon>Spermatophyta</taxon>
        <taxon>Magnoliopsida</taxon>
        <taxon>eudicotyledons</taxon>
        <taxon>Gunneridae</taxon>
        <taxon>Pentapetalae</taxon>
        <taxon>asterids</taxon>
        <taxon>lamiids</taxon>
        <taxon>Solanales</taxon>
        <taxon>Solanaceae</taxon>
        <taxon>Solanoideae</taxon>
        <taxon>Solaneae</taxon>
        <taxon>Solanum</taxon>
    </lineage>
</organism>
<feature type="region of interest" description="Disordered" evidence="6">
    <location>
        <begin position="204"/>
        <end position="231"/>
    </location>
</feature>
<dbReference type="Pfam" id="PF03634">
    <property type="entry name" value="TCP"/>
    <property type="match status" value="1"/>
</dbReference>
<dbReference type="InterPro" id="IPR005333">
    <property type="entry name" value="Transcription_factor_TCP"/>
</dbReference>
<comment type="subcellular location">
    <subcellularLocation>
        <location evidence="1">Nucleus</location>
    </subcellularLocation>
</comment>
<dbReference type="GO" id="GO:0005634">
    <property type="term" value="C:nucleus"/>
    <property type="evidence" value="ECO:0007669"/>
    <property type="project" value="UniProtKB-SubCell"/>
</dbReference>
<dbReference type="PROSITE" id="PS51369">
    <property type="entry name" value="TCP"/>
    <property type="match status" value="1"/>
</dbReference>
<keyword evidence="5" id="KW-0539">Nucleus</keyword>
<evidence type="ECO:0000256" key="6">
    <source>
        <dbReference type="SAM" id="MobiDB-lite"/>
    </source>
</evidence>